<dbReference type="Proteomes" id="UP000663832">
    <property type="component" value="Unassembled WGS sequence"/>
</dbReference>
<dbReference type="Proteomes" id="UP000663877">
    <property type="component" value="Unassembled WGS sequence"/>
</dbReference>
<keyword evidence="4" id="KW-1185">Reference proteome</keyword>
<accession>A0A816GDG2</accession>
<comment type="caution">
    <text evidence="3">The sequence shown here is derived from an EMBL/GenBank/DDBJ whole genome shotgun (WGS) entry which is preliminary data.</text>
</comment>
<evidence type="ECO:0000313" key="3">
    <source>
        <dbReference type="EMBL" id="CAF1672184.1"/>
    </source>
</evidence>
<dbReference type="AlphaFoldDB" id="A0A816GDG2"/>
<protein>
    <submittedName>
        <fullName evidence="3">Uncharacterized protein</fullName>
    </submittedName>
</protein>
<evidence type="ECO:0000313" key="4">
    <source>
        <dbReference type="Proteomes" id="UP000663832"/>
    </source>
</evidence>
<organism evidence="3 4">
    <name type="scientific">Adineta steineri</name>
    <dbReference type="NCBI Taxonomy" id="433720"/>
    <lineage>
        <taxon>Eukaryota</taxon>
        <taxon>Metazoa</taxon>
        <taxon>Spiralia</taxon>
        <taxon>Gnathifera</taxon>
        <taxon>Rotifera</taxon>
        <taxon>Eurotatoria</taxon>
        <taxon>Bdelloidea</taxon>
        <taxon>Adinetida</taxon>
        <taxon>Adinetidae</taxon>
        <taxon>Adineta</taxon>
    </lineage>
</organism>
<dbReference type="EMBL" id="CAJNOM010006780">
    <property type="protein sequence ID" value="CAF1672184.1"/>
    <property type="molecule type" value="Genomic_DNA"/>
</dbReference>
<dbReference type="EMBL" id="CAJNOI010006360">
    <property type="protein sequence ID" value="CAF1577637.1"/>
    <property type="molecule type" value="Genomic_DNA"/>
</dbReference>
<evidence type="ECO:0000256" key="1">
    <source>
        <dbReference type="SAM" id="MobiDB-lite"/>
    </source>
</evidence>
<dbReference type="OrthoDB" id="10069557at2759"/>
<proteinExistence type="predicted"/>
<reference evidence="3" key="1">
    <citation type="submission" date="2021-02" db="EMBL/GenBank/DDBJ databases">
        <authorList>
            <person name="Nowell W R."/>
        </authorList>
    </citation>
    <scope>NUCLEOTIDE SEQUENCE</scope>
</reference>
<feature type="region of interest" description="Disordered" evidence="1">
    <location>
        <begin position="74"/>
        <end position="98"/>
    </location>
</feature>
<gene>
    <name evidence="2" type="ORF">BJG266_LOCUS48387</name>
    <name evidence="3" type="ORF">QVE165_LOCUS65451</name>
</gene>
<feature type="compositionally biased region" description="Low complexity" evidence="1">
    <location>
        <begin position="88"/>
        <end position="98"/>
    </location>
</feature>
<name>A0A816GDG2_9BILA</name>
<sequence length="251" mass="28379">MYFVQLTIDQHTDVAETLISIQSGRRASLAQIVQIVGPRLDLSDYAAYNLPKEILQHATHLNVSQKQSVRVSNVSNTTKHDNGSNKMPSNISGRISRSSNIPSTTLNLTDNIGSCTITSLTSPSHFFIQFTEKNNFEQIYNSVNETYLERISCDRMTRLKNFSINTLGVARNTRDQRLIHPTNEDWSRESVNLMNRFIGGKGFKTFRFYSLSAATRTISLSDPPLPIILYDMNTSDNSLNEQLITKKTCYT</sequence>
<evidence type="ECO:0000313" key="2">
    <source>
        <dbReference type="EMBL" id="CAF1577637.1"/>
    </source>
</evidence>